<reference evidence="2 3" key="1">
    <citation type="submission" date="2016-03" db="EMBL/GenBank/DDBJ databases">
        <authorList>
            <person name="Ploux O."/>
        </authorList>
    </citation>
    <scope>NUCLEOTIDE SEQUENCE [LARGE SCALE GENOMIC DNA]</scope>
    <source>
        <strain evidence="2 3">URUG2</strain>
    </source>
</reference>
<gene>
    <name evidence="2" type="ORF">RCC_02239</name>
</gene>
<keyword evidence="3" id="KW-1185">Reference proteome</keyword>
<dbReference type="Pfam" id="PF06985">
    <property type="entry name" value="HET"/>
    <property type="match status" value="1"/>
</dbReference>
<dbReference type="OrthoDB" id="674604at2759"/>
<evidence type="ECO:0000259" key="1">
    <source>
        <dbReference type="Pfam" id="PF06985"/>
    </source>
</evidence>
<proteinExistence type="predicted"/>
<dbReference type="RefSeq" id="XP_023623289.1">
    <property type="nucleotide sequence ID" value="XM_023767521.1"/>
</dbReference>
<dbReference type="EMBL" id="FJUY01000002">
    <property type="protein sequence ID" value="CZT16396.1"/>
    <property type="molecule type" value="Genomic_DNA"/>
</dbReference>
<evidence type="ECO:0000313" key="3">
    <source>
        <dbReference type="Proteomes" id="UP000225277"/>
    </source>
</evidence>
<protein>
    <submittedName>
        <fullName evidence="2">Related to beta transducin-like protein</fullName>
    </submittedName>
</protein>
<dbReference type="PANTHER" id="PTHR10622">
    <property type="entry name" value="HET DOMAIN-CONTAINING PROTEIN"/>
    <property type="match status" value="1"/>
</dbReference>
<dbReference type="InterPro" id="IPR010730">
    <property type="entry name" value="HET"/>
</dbReference>
<sequence>MRLLHVSHQRFVEFHDRSKTPEYAILSHAWIQPNHHEVSLQDLRDTDWTEAKQKQGWNKIAYTMNQAKKDGYEYVWIDTCCIDQRNPTELGTSINSMFEWYRDAAVCYAYLDDVDQGSGRPANVAEAFSKTKWITRGWTLQELIAPSAVIFYDSNWQYLTSRRDSALVLSKVTQIDIEVLTTCDGHLRLDSFSIAKRMSWAAERETTRPEDRAYSLFGLFHITMLTQYGEGEQRAFFRLQEEIVKFSADQSIPVRLGCG</sequence>
<accession>A0A2D3UYW1</accession>
<feature type="domain" description="Heterokaryon incompatibility" evidence="1">
    <location>
        <begin position="23"/>
        <end position="119"/>
    </location>
</feature>
<dbReference type="PANTHER" id="PTHR10622:SF10">
    <property type="entry name" value="HET DOMAIN-CONTAINING PROTEIN"/>
    <property type="match status" value="1"/>
</dbReference>
<dbReference type="STRING" id="112498.A0A2D3UYW1"/>
<organism evidence="2 3">
    <name type="scientific">Ramularia collo-cygni</name>
    <dbReference type="NCBI Taxonomy" id="112498"/>
    <lineage>
        <taxon>Eukaryota</taxon>
        <taxon>Fungi</taxon>
        <taxon>Dikarya</taxon>
        <taxon>Ascomycota</taxon>
        <taxon>Pezizomycotina</taxon>
        <taxon>Dothideomycetes</taxon>
        <taxon>Dothideomycetidae</taxon>
        <taxon>Mycosphaerellales</taxon>
        <taxon>Mycosphaerellaceae</taxon>
        <taxon>Ramularia</taxon>
    </lineage>
</organism>
<evidence type="ECO:0000313" key="2">
    <source>
        <dbReference type="EMBL" id="CZT16396.1"/>
    </source>
</evidence>
<dbReference type="AlphaFoldDB" id="A0A2D3UYW1"/>
<dbReference type="GeneID" id="35597460"/>
<name>A0A2D3UYW1_9PEZI</name>
<dbReference type="Proteomes" id="UP000225277">
    <property type="component" value="Unassembled WGS sequence"/>
</dbReference>